<dbReference type="PRINTS" id="PR00081">
    <property type="entry name" value="GDHRDH"/>
</dbReference>
<dbReference type="FunFam" id="3.40.50.720:FF:000084">
    <property type="entry name" value="Short-chain dehydrogenase reductase"/>
    <property type="match status" value="1"/>
</dbReference>
<dbReference type="InterPro" id="IPR036291">
    <property type="entry name" value="NAD(P)-bd_dom_sf"/>
</dbReference>
<dbReference type="CDD" id="cd05233">
    <property type="entry name" value="SDR_c"/>
    <property type="match status" value="1"/>
</dbReference>
<keyword evidence="2" id="KW-0560">Oxidoreductase</keyword>
<dbReference type="Gene3D" id="3.40.50.720">
    <property type="entry name" value="NAD(P)-binding Rossmann-like Domain"/>
    <property type="match status" value="1"/>
</dbReference>
<evidence type="ECO:0000313" key="3">
    <source>
        <dbReference type="EMBL" id="KKO11226.1"/>
    </source>
</evidence>
<evidence type="ECO:0000256" key="2">
    <source>
        <dbReference type="ARBA" id="ARBA00023002"/>
    </source>
</evidence>
<name>A0A0F9W1P2_9ZZZZ</name>
<dbReference type="AlphaFoldDB" id="A0A0F9W1P2"/>
<organism evidence="3">
    <name type="scientific">marine sediment metagenome</name>
    <dbReference type="NCBI Taxonomy" id="412755"/>
    <lineage>
        <taxon>unclassified sequences</taxon>
        <taxon>metagenomes</taxon>
        <taxon>ecological metagenomes</taxon>
    </lineage>
</organism>
<dbReference type="GO" id="GO:0016491">
    <property type="term" value="F:oxidoreductase activity"/>
    <property type="evidence" value="ECO:0007669"/>
    <property type="project" value="UniProtKB-KW"/>
</dbReference>
<accession>A0A0F9W1P2</accession>
<protein>
    <recommendedName>
        <fullName evidence="4">SDR family oxidoreductase</fullName>
    </recommendedName>
</protein>
<reference evidence="3" key="1">
    <citation type="journal article" date="2015" name="Nature">
        <title>Complex archaea that bridge the gap between prokaryotes and eukaryotes.</title>
        <authorList>
            <person name="Spang A."/>
            <person name="Saw J.H."/>
            <person name="Jorgensen S.L."/>
            <person name="Zaremba-Niedzwiedzka K."/>
            <person name="Martijn J."/>
            <person name="Lind A.E."/>
            <person name="van Eijk R."/>
            <person name="Schleper C."/>
            <person name="Guy L."/>
            <person name="Ettema T.J."/>
        </authorList>
    </citation>
    <scope>NUCLEOTIDE SEQUENCE</scope>
</reference>
<dbReference type="PANTHER" id="PTHR43639:SF1">
    <property type="entry name" value="SHORT-CHAIN DEHYDROGENASE_REDUCTASE FAMILY PROTEIN"/>
    <property type="match status" value="1"/>
</dbReference>
<dbReference type="SUPFAM" id="SSF51735">
    <property type="entry name" value="NAD(P)-binding Rossmann-fold domains"/>
    <property type="match status" value="1"/>
</dbReference>
<evidence type="ECO:0008006" key="4">
    <source>
        <dbReference type="Google" id="ProtNLM"/>
    </source>
</evidence>
<dbReference type="EMBL" id="LAZR01000003">
    <property type="protein sequence ID" value="KKO11226.1"/>
    <property type="molecule type" value="Genomic_DNA"/>
</dbReference>
<comment type="similarity">
    <text evidence="1">Belongs to the short-chain dehydrogenases/reductases (SDR) family.</text>
</comment>
<sequence length="259" mass="27804">MKTLKEKVVLITGAGRGIGSAIAVRCAEQGARIAVNFLKDTVAAEGTLNRIRQVGGEGILIQADVRDPNQAHRLVEATAGAFGGLDVLVNNAHTPFQRLGISELTWEQMQEQLHGTLRSSFNCVRSALAHLAVSDCSSILNISSVTVRLPERGYAHRNIAKAALEEYTQCLAVELCEMGIRVNALSVGWTETDQCADFSESYLEQKRREIPQGRFASPSEIAEVAAFMISSASSYMTGTVLPVAGGLSPSVQAIEETTL</sequence>
<dbReference type="PANTHER" id="PTHR43639">
    <property type="entry name" value="OXIDOREDUCTASE, SHORT-CHAIN DEHYDROGENASE/REDUCTASE FAMILY (AFU_ORTHOLOGUE AFUA_5G02870)"/>
    <property type="match status" value="1"/>
</dbReference>
<gene>
    <name evidence="3" type="ORF">LCGC14_0017020</name>
</gene>
<dbReference type="PRINTS" id="PR00080">
    <property type="entry name" value="SDRFAMILY"/>
</dbReference>
<dbReference type="InterPro" id="IPR002347">
    <property type="entry name" value="SDR_fam"/>
</dbReference>
<dbReference type="Pfam" id="PF13561">
    <property type="entry name" value="adh_short_C2"/>
    <property type="match status" value="1"/>
</dbReference>
<comment type="caution">
    <text evidence="3">The sequence shown here is derived from an EMBL/GenBank/DDBJ whole genome shotgun (WGS) entry which is preliminary data.</text>
</comment>
<proteinExistence type="inferred from homology"/>
<evidence type="ECO:0000256" key="1">
    <source>
        <dbReference type="ARBA" id="ARBA00006484"/>
    </source>
</evidence>